<keyword evidence="5" id="KW-0964">Secreted</keyword>
<dbReference type="AlphaFoldDB" id="A0A5F8G849"/>
<evidence type="ECO:0000256" key="5">
    <source>
        <dbReference type="ARBA" id="ARBA00022525"/>
    </source>
</evidence>
<keyword evidence="3" id="KW-0145">Chemotaxis</keyword>
<dbReference type="STRING" id="13616.ENSMODP00000043576"/>
<name>A0A5F8G849_MONDO</name>
<comment type="subcellular location">
    <subcellularLocation>
        <location evidence="1">Secreted</location>
    </subcellularLocation>
</comment>
<evidence type="ECO:0000256" key="8">
    <source>
        <dbReference type="ARBA" id="ARBA00070043"/>
    </source>
</evidence>
<feature type="domain" description="Chemokine interleukin-8-like" evidence="10">
    <location>
        <begin position="18"/>
        <end position="76"/>
    </location>
</feature>
<dbReference type="Ensembl" id="ENSMODT00000060914.1">
    <property type="protein sequence ID" value="ENSMODP00000043576.1"/>
    <property type="gene ID" value="ENSMODG00000042852.1"/>
</dbReference>
<dbReference type="GO" id="GO:0048020">
    <property type="term" value="F:CCR chemokine receptor binding"/>
    <property type="evidence" value="ECO:0000318"/>
    <property type="project" value="GO_Central"/>
</dbReference>
<dbReference type="Proteomes" id="UP000002280">
    <property type="component" value="Chromosome 1"/>
</dbReference>
<evidence type="ECO:0000256" key="7">
    <source>
        <dbReference type="ARBA" id="ARBA00023157"/>
    </source>
</evidence>
<evidence type="ECO:0000313" key="12">
    <source>
        <dbReference type="Proteomes" id="UP000002280"/>
    </source>
</evidence>
<dbReference type="InParanoid" id="A0A5F8G849"/>
<dbReference type="Gene3D" id="2.40.50.40">
    <property type="match status" value="1"/>
</dbReference>
<evidence type="ECO:0000256" key="2">
    <source>
        <dbReference type="ARBA" id="ARBA00010868"/>
    </source>
</evidence>
<dbReference type="GO" id="GO:0006954">
    <property type="term" value="P:inflammatory response"/>
    <property type="evidence" value="ECO:0000318"/>
    <property type="project" value="GO_Central"/>
</dbReference>
<dbReference type="FunCoup" id="A0A5F8G849">
    <property type="interactions" value="285"/>
</dbReference>
<sequence>MSSLIIFLAGPYGVNMENSICCKDFVRFPVPLKFLTNFHFTSKTCRRQGVILTTVKGREICADPQKLWVKNVLKHLLEKN</sequence>
<keyword evidence="12" id="KW-1185">Reference proteome</keyword>
<reference evidence="11 12" key="1">
    <citation type="journal article" date="2007" name="Nature">
        <title>Genome of the marsupial Monodelphis domestica reveals innovation in non-coding sequences.</title>
        <authorList>
            <person name="Mikkelsen T.S."/>
            <person name="Wakefield M.J."/>
            <person name="Aken B."/>
            <person name="Amemiya C.T."/>
            <person name="Chang J.L."/>
            <person name="Duke S."/>
            <person name="Garber M."/>
            <person name="Gentles A.J."/>
            <person name="Goodstadt L."/>
            <person name="Heger A."/>
            <person name="Jurka J."/>
            <person name="Kamal M."/>
            <person name="Mauceli E."/>
            <person name="Searle S.M."/>
            <person name="Sharpe T."/>
            <person name="Baker M.L."/>
            <person name="Batzer M.A."/>
            <person name="Benos P.V."/>
            <person name="Belov K."/>
            <person name="Clamp M."/>
            <person name="Cook A."/>
            <person name="Cuff J."/>
            <person name="Das R."/>
            <person name="Davidow L."/>
            <person name="Deakin J.E."/>
            <person name="Fazzari M.J."/>
            <person name="Glass J.L."/>
            <person name="Grabherr M."/>
            <person name="Greally J.M."/>
            <person name="Gu W."/>
            <person name="Hore T.A."/>
            <person name="Huttley G.A."/>
            <person name="Kleber M."/>
            <person name="Jirtle R.L."/>
            <person name="Koina E."/>
            <person name="Lee J.T."/>
            <person name="Mahony S."/>
            <person name="Marra M.A."/>
            <person name="Miller R.D."/>
            <person name="Nicholls R.D."/>
            <person name="Oda M."/>
            <person name="Papenfuss A.T."/>
            <person name="Parra Z.E."/>
            <person name="Pollock D.D."/>
            <person name="Ray D.A."/>
            <person name="Schein J.E."/>
            <person name="Speed T.P."/>
            <person name="Thompson K."/>
            <person name="VandeBerg J.L."/>
            <person name="Wade C.M."/>
            <person name="Walker J.A."/>
            <person name="Waters P.D."/>
            <person name="Webber C."/>
            <person name="Weidman J.R."/>
            <person name="Xie X."/>
            <person name="Zody M.C."/>
            <person name="Baldwin J."/>
            <person name="Abdouelleil A."/>
            <person name="Abdulkadir J."/>
            <person name="Abebe A."/>
            <person name="Abera B."/>
            <person name="Abreu J."/>
            <person name="Acer S.C."/>
            <person name="Aftuck L."/>
            <person name="Alexander A."/>
            <person name="An P."/>
            <person name="Anderson E."/>
            <person name="Anderson S."/>
            <person name="Arachi H."/>
            <person name="Azer M."/>
            <person name="Bachantsang P."/>
            <person name="Barry A."/>
            <person name="Bayul T."/>
            <person name="Berlin A."/>
            <person name="Bessette D."/>
            <person name="Bloom T."/>
            <person name="Bloom T."/>
            <person name="Boguslavskiy L."/>
            <person name="Bonnet C."/>
            <person name="Boukhgalter B."/>
            <person name="Bourzgui I."/>
            <person name="Brown A."/>
            <person name="Cahill P."/>
            <person name="Channer S."/>
            <person name="Cheshatsang Y."/>
            <person name="Chuda L."/>
            <person name="Citroen M."/>
            <person name="Collymore A."/>
            <person name="Cooke P."/>
            <person name="Costello M."/>
            <person name="D'Aco K."/>
            <person name="Daza R."/>
            <person name="De Haan G."/>
            <person name="DeGray S."/>
            <person name="DeMaso C."/>
            <person name="Dhargay N."/>
            <person name="Dooley K."/>
            <person name="Dooley E."/>
            <person name="Doricent M."/>
            <person name="Dorje P."/>
            <person name="Dorjee K."/>
            <person name="Dupes A."/>
            <person name="Elong R."/>
            <person name="Falk J."/>
            <person name="Farina A."/>
            <person name="Faro S."/>
            <person name="Ferguson D."/>
            <person name="Fisher S."/>
            <person name="Foley C.D."/>
            <person name="Franke A."/>
            <person name="Friedrich D."/>
            <person name="Gadbois L."/>
            <person name="Gearin G."/>
            <person name="Gearin C.R."/>
            <person name="Giannoukos G."/>
            <person name="Goode T."/>
            <person name="Graham J."/>
            <person name="Grandbois E."/>
            <person name="Grewal S."/>
            <person name="Gyaltsen K."/>
            <person name="Hafez N."/>
            <person name="Hagos B."/>
            <person name="Hall J."/>
            <person name="Henson C."/>
            <person name="Hollinger A."/>
            <person name="Honan T."/>
            <person name="Huard M.D."/>
            <person name="Hughes L."/>
            <person name="Hurhula B."/>
            <person name="Husby M.E."/>
            <person name="Kamat A."/>
            <person name="Kanga B."/>
            <person name="Kashin S."/>
            <person name="Khazanovich D."/>
            <person name="Kisner P."/>
            <person name="Lance K."/>
            <person name="Lara M."/>
            <person name="Lee W."/>
            <person name="Lennon N."/>
            <person name="Letendre F."/>
            <person name="LeVine R."/>
            <person name="Lipovsky A."/>
            <person name="Liu X."/>
            <person name="Liu J."/>
            <person name="Liu S."/>
            <person name="Lokyitsang T."/>
            <person name="Lokyitsang Y."/>
            <person name="Lubonja R."/>
            <person name="Lui A."/>
            <person name="MacDonald P."/>
            <person name="Magnisalis V."/>
            <person name="Maru K."/>
            <person name="Matthews C."/>
            <person name="McCusker W."/>
            <person name="McDonough S."/>
            <person name="Mehta T."/>
            <person name="Meldrim J."/>
            <person name="Meneus L."/>
            <person name="Mihai O."/>
            <person name="Mihalev A."/>
            <person name="Mihova T."/>
            <person name="Mittelman R."/>
            <person name="Mlenga V."/>
            <person name="Montmayeur A."/>
            <person name="Mulrain L."/>
            <person name="Navidi A."/>
            <person name="Naylor J."/>
            <person name="Negash T."/>
            <person name="Nguyen T."/>
            <person name="Nguyen N."/>
            <person name="Nicol R."/>
            <person name="Norbu C."/>
            <person name="Norbu N."/>
            <person name="Novod N."/>
            <person name="O'Neill B."/>
            <person name="Osman S."/>
            <person name="Markiewicz E."/>
            <person name="Oyono O.L."/>
            <person name="Patti C."/>
            <person name="Phunkhang P."/>
            <person name="Pierre F."/>
            <person name="Priest M."/>
            <person name="Raghuraman S."/>
            <person name="Rege F."/>
            <person name="Reyes R."/>
            <person name="Rise C."/>
            <person name="Rogov P."/>
            <person name="Ross K."/>
            <person name="Ryan E."/>
            <person name="Settipalli S."/>
            <person name="Shea T."/>
            <person name="Sherpa N."/>
            <person name="Shi L."/>
            <person name="Shih D."/>
            <person name="Sparrow T."/>
            <person name="Spaulding J."/>
            <person name="Stalker J."/>
            <person name="Stange-Thomann N."/>
            <person name="Stavropoulos S."/>
            <person name="Stone C."/>
            <person name="Strader C."/>
            <person name="Tesfaye S."/>
            <person name="Thomson T."/>
            <person name="Thoulutsang Y."/>
            <person name="Thoulutsang D."/>
            <person name="Topham K."/>
            <person name="Topping I."/>
            <person name="Tsamla T."/>
            <person name="Vassiliev H."/>
            <person name="Vo A."/>
            <person name="Wangchuk T."/>
            <person name="Wangdi T."/>
            <person name="Weiand M."/>
            <person name="Wilkinson J."/>
            <person name="Wilson A."/>
            <person name="Yadav S."/>
            <person name="Young G."/>
            <person name="Yu Q."/>
            <person name="Zembek L."/>
            <person name="Zhong D."/>
            <person name="Zimmer A."/>
            <person name="Zwirko Z."/>
            <person name="Jaffe D.B."/>
            <person name="Alvarez P."/>
            <person name="Brockman W."/>
            <person name="Butler J."/>
            <person name="Chin C."/>
            <person name="Gnerre S."/>
            <person name="MacCallum I."/>
            <person name="Graves J.A."/>
            <person name="Ponting C.P."/>
            <person name="Breen M."/>
            <person name="Samollow P.B."/>
            <person name="Lander E.S."/>
            <person name="Lindblad-Toh K."/>
        </authorList>
    </citation>
    <scope>NUCLEOTIDE SEQUENCE [LARGE SCALE GENOMIC DNA]</scope>
</reference>
<dbReference type="CDD" id="cd00272">
    <property type="entry name" value="Chemokine_CC"/>
    <property type="match status" value="1"/>
</dbReference>
<dbReference type="GeneTree" id="ENSGT00940000167783"/>
<reference evidence="11" key="3">
    <citation type="submission" date="2025-09" db="UniProtKB">
        <authorList>
            <consortium name="Ensembl"/>
        </authorList>
    </citation>
    <scope>IDENTIFICATION</scope>
</reference>
<dbReference type="GO" id="GO:0005615">
    <property type="term" value="C:extracellular space"/>
    <property type="evidence" value="ECO:0000318"/>
    <property type="project" value="GO_Central"/>
</dbReference>
<dbReference type="InterPro" id="IPR039809">
    <property type="entry name" value="Chemokine_b/g/d"/>
</dbReference>
<dbReference type="InterPro" id="IPR001811">
    <property type="entry name" value="Chemokine_IL8-like_dom"/>
</dbReference>
<dbReference type="SUPFAM" id="SSF54117">
    <property type="entry name" value="Interleukin 8-like chemokines"/>
    <property type="match status" value="1"/>
</dbReference>
<organism evidence="11 12">
    <name type="scientific">Monodelphis domestica</name>
    <name type="common">Gray short-tailed opossum</name>
    <dbReference type="NCBI Taxonomy" id="13616"/>
    <lineage>
        <taxon>Eukaryota</taxon>
        <taxon>Metazoa</taxon>
        <taxon>Chordata</taxon>
        <taxon>Craniata</taxon>
        <taxon>Vertebrata</taxon>
        <taxon>Euteleostomi</taxon>
        <taxon>Mammalia</taxon>
        <taxon>Metatheria</taxon>
        <taxon>Didelphimorphia</taxon>
        <taxon>Didelphidae</taxon>
        <taxon>Monodelphis</taxon>
    </lineage>
</organism>
<dbReference type="PANTHER" id="PTHR12015">
    <property type="entry name" value="SMALL INDUCIBLE CYTOKINE A"/>
    <property type="match status" value="1"/>
</dbReference>
<dbReference type="SMART" id="SM00199">
    <property type="entry name" value="SCY"/>
    <property type="match status" value="1"/>
</dbReference>
<dbReference type="GO" id="GO:0070098">
    <property type="term" value="P:chemokine-mediated signaling pathway"/>
    <property type="evidence" value="ECO:0000318"/>
    <property type="project" value="GO_Central"/>
</dbReference>
<dbReference type="GO" id="GO:0008009">
    <property type="term" value="F:chemokine activity"/>
    <property type="evidence" value="ECO:0000318"/>
    <property type="project" value="GO_Central"/>
</dbReference>
<dbReference type="PANTHER" id="PTHR12015:SF102">
    <property type="entry name" value="C-C MOTIF CHEMOKINE 22"/>
    <property type="match status" value="1"/>
</dbReference>
<evidence type="ECO:0000256" key="1">
    <source>
        <dbReference type="ARBA" id="ARBA00004613"/>
    </source>
</evidence>
<comment type="similarity">
    <text evidence="2">Belongs to the intercrine beta (chemokine CC) family.</text>
</comment>
<protein>
    <recommendedName>
        <fullName evidence="8">C-C motif chemokine 22</fullName>
    </recommendedName>
    <alternativeName>
        <fullName evidence="9">Small-inducible cytokine A22</fullName>
    </alternativeName>
</protein>
<dbReference type="GO" id="GO:0061844">
    <property type="term" value="P:antimicrobial humoral immune response mediated by antimicrobial peptide"/>
    <property type="evidence" value="ECO:0000318"/>
    <property type="project" value="GO_Central"/>
</dbReference>
<evidence type="ECO:0000256" key="6">
    <source>
        <dbReference type="ARBA" id="ARBA00022729"/>
    </source>
</evidence>
<dbReference type="Bgee" id="ENSMODG00000042852">
    <property type="expression patterns" value="Expressed in skeleton of lower jaw and 4 other cell types or tissues"/>
</dbReference>
<proteinExistence type="inferred from homology"/>
<evidence type="ECO:0000259" key="10">
    <source>
        <dbReference type="SMART" id="SM00199"/>
    </source>
</evidence>
<keyword evidence="6" id="KW-0732">Signal</keyword>
<evidence type="ECO:0000256" key="4">
    <source>
        <dbReference type="ARBA" id="ARBA00022514"/>
    </source>
</evidence>
<dbReference type="OMA" id="RDYIRHP"/>
<dbReference type="Pfam" id="PF00048">
    <property type="entry name" value="IL8"/>
    <property type="match status" value="1"/>
</dbReference>
<dbReference type="InterPro" id="IPR036048">
    <property type="entry name" value="Interleukin_8-like_sf"/>
</dbReference>
<keyword evidence="7" id="KW-1015">Disulfide bond</keyword>
<evidence type="ECO:0000256" key="9">
    <source>
        <dbReference type="ARBA" id="ARBA00077258"/>
    </source>
</evidence>
<accession>A0A5F8G849</accession>
<reference evidence="11" key="2">
    <citation type="submission" date="2025-08" db="UniProtKB">
        <authorList>
            <consortium name="Ensembl"/>
        </authorList>
    </citation>
    <scope>IDENTIFICATION</scope>
</reference>
<evidence type="ECO:0000256" key="3">
    <source>
        <dbReference type="ARBA" id="ARBA00022500"/>
    </source>
</evidence>
<dbReference type="GO" id="GO:0048245">
    <property type="term" value="P:eosinophil chemotaxis"/>
    <property type="evidence" value="ECO:0000318"/>
    <property type="project" value="GO_Central"/>
</dbReference>
<dbReference type="FunFam" id="2.40.50.40:FF:000025">
    <property type="entry name" value="C-C motif chemokine"/>
    <property type="match status" value="1"/>
</dbReference>
<keyword evidence="4" id="KW-0202">Cytokine</keyword>
<dbReference type="GO" id="GO:0030335">
    <property type="term" value="P:positive regulation of cell migration"/>
    <property type="evidence" value="ECO:0000318"/>
    <property type="project" value="GO_Central"/>
</dbReference>
<evidence type="ECO:0000313" key="11">
    <source>
        <dbReference type="Ensembl" id="ENSMODP00000043576.1"/>
    </source>
</evidence>